<dbReference type="Proteomes" id="UP000237105">
    <property type="component" value="Unassembled WGS sequence"/>
</dbReference>
<protein>
    <submittedName>
        <fullName evidence="2">Uncharacterized protein</fullName>
    </submittedName>
</protein>
<comment type="caution">
    <text evidence="2">The sequence shown here is derived from an EMBL/GenBank/DDBJ whole genome shotgun (WGS) entry which is preliminary data.</text>
</comment>
<dbReference type="AlphaFoldDB" id="A0A2P5AYT4"/>
<keyword evidence="3" id="KW-1185">Reference proteome</keyword>
<accession>A0A2P5AYT4</accession>
<feature type="compositionally biased region" description="Basic residues" evidence="1">
    <location>
        <begin position="146"/>
        <end position="157"/>
    </location>
</feature>
<evidence type="ECO:0000313" key="2">
    <source>
        <dbReference type="EMBL" id="PON41700.1"/>
    </source>
</evidence>
<organism evidence="2 3">
    <name type="scientific">Parasponia andersonii</name>
    <name type="common">Sponia andersonii</name>
    <dbReference type="NCBI Taxonomy" id="3476"/>
    <lineage>
        <taxon>Eukaryota</taxon>
        <taxon>Viridiplantae</taxon>
        <taxon>Streptophyta</taxon>
        <taxon>Embryophyta</taxon>
        <taxon>Tracheophyta</taxon>
        <taxon>Spermatophyta</taxon>
        <taxon>Magnoliopsida</taxon>
        <taxon>eudicotyledons</taxon>
        <taxon>Gunneridae</taxon>
        <taxon>Pentapetalae</taxon>
        <taxon>rosids</taxon>
        <taxon>fabids</taxon>
        <taxon>Rosales</taxon>
        <taxon>Cannabaceae</taxon>
        <taxon>Parasponia</taxon>
    </lineage>
</organism>
<evidence type="ECO:0000313" key="3">
    <source>
        <dbReference type="Proteomes" id="UP000237105"/>
    </source>
</evidence>
<name>A0A2P5AYT4_PARAD</name>
<dbReference type="EMBL" id="JXTB01000409">
    <property type="protein sequence ID" value="PON41700.1"/>
    <property type="molecule type" value="Genomic_DNA"/>
</dbReference>
<sequence>MELGGVDWLWDYLVEIWVPKENRQFLRRFRGSSYVLIVEVRENRRRCFLEQAGGLLEDEDKTIDLSFIAYTKTKVRGFSEDFIPAHVVLPNGSESITLGLCNLNDNLLPLSTRGFRGYGDGFSEKRWSQQEKPEKFSGDDMTHIVQSKRKEVKRSGE</sequence>
<gene>
    <name evidence="2" type="ORF">PanWU01x14_287630</name>
</gene>
<feature type="compositionally biased region" description="Basic and acidic residues" evidence="1">
    <location>
        <begin position="125"/>
        <end position="142"/>
    </location>
</feature>
<feature type="region of interest" description="Disordered" evidence="1">
    <location>
        <begin position="125"/>
        <end position="157"/>
    </location>
</feature>
<proteinExistence type="predicted"/>
<reference evidence="3" key="1">
    <citation type="submission" date="2016-06" db="EMBL/GenBank/DDBJ databases">
        <title>Parallel loss of symbiosis genes in relatives of nitrogen-fixing non-legume Parasponia.</title>
        <authorList>
            <person name="Van Velzen R."/>
            <person name="Holmer R."/>
            <person name="Bu F."/>
            <person name="Rutten L."/>
            <person name="Van Zeijl A."/>
            <person name="Liu W."/>
            <person name="Santuari L."/>
            <person name="Cao Q."/>
            <person name="Sharma T."/>
            <person name="Shen D."/>
            <person name="Roswanjaya Y."/>
            <person name="Wardhani T."/>
            <person name="Kalhor M.S."/>
            <person name="Jansen J."/>
            <person name="Van den Hoogen J."/>
            <person name="Gungor B."/>
            <person name="Hartog M."/>
            <person name="Hontelez J."/>
            <person name="Verver J."/>
            <person name="Yang W.-C."/>
            <person name="Schijlen E."/>
            <person name="Repin R."/>
            <person name="Schilthuizen M."/>
            <person name="Schranz E."/>
            <person name="Heidstra R."/>
            <person name="Miyata K."/>
            <person name="Fedorova E."/>
            <person name="Kohlen W."/>
            <person name="Bisseling T."/>
            <person name="Smit S."/>
            <person name="Geurts R."/>
        </authorList>
    </citation>
    <scope>NUCLEOTIDE SEQUENCE [LARGE SCALE GENOMIC DNA]</scope>
    <source>
        <strain evidence="3">cv. WU1-14</strain>
    </source>
</reference>
<evidence type="ECO:0000256" key="1">
    <source>
        <dbReference type="SAM" id="MobiDB-lite"/>
    </source>
</evidence>